<evidence type="ECO:0000313" key="2">
    <source>
        <dbReference type="EMBL" id="OBZ89239.1"/>
    </source>
</evidence>
<sequence length="179" mass="20554">MNSELQLNDTPAPSYNLRHPPREIKPFKRQKRGKDVKVVLPTPMEWDSCPPAPAEEEKPVPMEIVGNQQEEEEEACPDVTDMTLDQETEYVMKEAVDVAKTRPGKKIVLVHSDSEDEIEITIIRRPKRRPVRQEVASNVYRTSPSIKSAMICFKKKEEVCKQPSGYLLERQLLLVKNSK</sequence>
<protein>
    <submittedName>
        <fullName evidence="2">Uncharacterized protein</fullName>
    </submittedName>
</protein>
<accession>A0A1C7NKB3</accession>
<dbReference type="Proteomes" id="UP000093000">
    <property type="component" value="Unassembled WGS sequence"/>
</dbReference>
<proteinExistence type="predicted"/>
<dbReference type="EMBL" id="LUGH01000106">
    <property type="protein sequence ID" value="OBZ89239.1"/>
    <property type="molecule type" value="Genomic_DNA"/>
</dbReference>
<feature type="region of interest" description="Disordered" evidence="1">
    <location>
        <begin position="1"/>
        <end position="35"/>
    </location>
</feature>
<gene>
    <name evidence="2" type="ORF">A0J61_02708</name>
</gene>
<dbReference type="InParanoid" id="A0A1C7NKB3"/>
<reference evidence="2 3" key="1">
    <citation type="submission" date="2016-03" db="EMBL/GenBank/DDBJ databases">
        <title>Choanephora cucurbitarum.</title>
        <authorList>
            <person name="Min B."/>
            <person name="Park H."/>
            <person name="Park J.-H."/>
            <person name="Shin H.-D."/>
            <person name="Choi I.-G."/>
        </authorList>
    </citation>
    <scope>NUCLEOTIDE SEQUENCE [LARGE SCALE GENOMIC DNA]</scope>
    <source>
        <strain evidence="2 3">KUS-F28377</strain>
    </source>
</reference>
<organism evidence="2 3">
    <name type="scientific">Choanephora cucurbitarum</name>
    <dbReference type="NCBI Taxonomy" id="101091"/>
    <lineage>
        <taxon>Eukaryota</taxon>
        <taxon>Fungi</taxon>
        <taxon>Fungi incertae sedis</taxon>
        <taxon>Mucoromycota</taxon>
        <taxon>Mucoromycotina</taxon>
        <taxon>Mucoromycetes</taxon>
        <taxon>Mucorales</taxon>
        <taxon>Mucorineae</taxon>
        <taxon>Choanephoraceae</taxon>
        <taxon>Choanephoroideae</taxon>
        <taxon>Choanephora</taxon>
    </lineage>
</organism>
<keyword evidence="3" id="KW-1185">Reference proteome</keyword>
<dbReference type="AlphaFoldDB" id="A0A1C7NKB3"/>
<name>A0A1C7NKB3_9FUNG</name>
<comment type="caution">
    <text evidence="2">The sequence shown here is derived from an EMBL/GenBank/DDBJ whole genome shotgun (WGS) entry which is preliminary data.</text>
</comment>
<feature type="compositionally biased region" description="Polar residues" evidence="1">
    <location>
        <begin position="1"/>
        <end position="13"/>
    </location>
</feature>
<evidence type="ECO:0000256" key="1">
    <source>
        <dbReference type="SAM" id="MobiDB-lite"/>
    </source>
</evidence>
<evidence type="ECO:0000313" key="3">
    <source>
        <dbReference type="Proteomes" id="UP000093000"/>
    </source>
</evidence>